<reference evidence="2" key="1">
    <citation type="journal article" date="2005" name="PLoS Biol.">
        <title>The genomes of Oryza sativa: a history of duplications.</title>
        <authorList>
            <person name="Yu J."/>
            <person name="Wang J."/>
            <person name="Lin W."/>
            <person name="Li S."/>
            <person name="Li H."/>
            <person name="Zhou J."/>
            <person name="Ni P."/>
            <person name="Dong W."/>
            <person name="Hu S."/>
            <person name="Zeng C."/>
            <person name="Zhang J."/>
            <person name="Zhang Y."/>
            <person name="Li R."/>
            <person name="Xu Z."/>
            <person name="Li S."/>
            <person name="Li X."/>
            <person name="Zheng H."/>
            <person name="Cong L."/>
            <person name="Lin L."/>
            <person name="Yin J."/>
            <person name="Geng J."/>
            <person name="Li G."/>
            <person name="Shi J."/>
            <person name="Liu J."/>
            <person name="Lv H."/>
            <person name="Li J."/>
            <person name="Wang J."/>
            <person name="Deng Y."/>
            <person name="Ran L."/>
            <person name="Shi X."/>
            <person name="Wang X."/>
            <person name="Wu Q."/>
            <person name="Li C."/>
            <person name="Ren X."/>
            <person name="Wang J."/>
            <person name="Wang X."/>
            <person name="Li D."/>
            <person name="Liu D."/>
            <person name="Zhang X."/>
            <person name="Ji Z."/>
            <person name="Zhao W."/>
            <person name="Sun Y."/>
            <person name="Zhang Z."/>
            <person name="Bao J."/>
            <person name="Han Y."/>
            <person name="Dong L."/>
            <person name="Ji J."/>
            <person name="Chen P."/>
            <person name="Wu S."/>
            <person name="Liu J."/>
            <person name="Xiao Y."/>
            <person name="Bu D."/>
            <person name="Tan J."/>
            <person name="Yang L."/>
            <person name="Ye C."/>
            <person name="Zhang J."/>
            <person name="Xu J."/>
            <person name="Zhou Y."/>
            <person name="Yu Y."/>
            <person name="Zhang B."/>
            <person name="Zhuang S."/>
            <person name="Wei H."/>
            <person name="Liu B."/>
            <person name="Lei M."/>
            <person name="Yu H."/>
            <person name="Li Y."/>
            <person name="Xu H."/>
            <person name="Wei S."/>
            <person name="He X."/>
            <person name="Fang L."/>
            <person name="Zhang Z."/>
            <person name="Zhang Y."/>
            <person name="Huang X."/>
            <person name="Su Z."/>
            <person name="Tong W."/>
            <person name="Li J."/>
            <person name="Tong Z."/>
            <person name="Li S."/>
            <person name="Ye J."/>
            <person name="Wang L."/>
            <person name="Fang L."/>
            <person name="Lei T."/>
            <person name="Chen C."/>
            <person name="Chen H."/>
            <person name="Xu Z."/>
            <person name="Li H."/>
            <person name="Huang H."/>
            <person name="Zhang F."/>
            <person name="Xu H."/>
            <person name="Li N."/>
            <person name="Zhao C."/>
            <person name="Li S."/>
            <person name="Dong L."/>
            <person name="Huang Y."/>
            <person name="Li L."/>
            <person name="Xi Y."/>
            <person name="Qi Q."/>
            <person name="Li W."/>
            <person name="Zhang B."/>
            <person name="Hu W."/>
            <person name="Zhang Y."/>
            <person name="Tian X."/>
            <person name="Jiao Y."/>
            <person name="Liang X."/>
            <person name="Jin J."/>
            <person name="Gao L."/>
            <person name="Zheng W."/>
            <person name="Hao B."/>
            <person name="Liu S."/>
            <person name="Wang W."/>
            <person name="Yuan L."/>
            <person name="Cao M."/>
            <person name="McDermott J."/>
            <person name="Samudrala R."/>
            <person name="Wang J."/>
            <person name="Wong G.K."/>
            <person name="Yang H."/>
        </authorList>
    </citation>
    <scope>NUCLEOTIDE SEQUENCE [LARGE SCALE GENOMIC DNA]</scope>
</reference>
<feature type="region of interest" description="Disordered" evidence="1">
    <location>
        <begin position="1"/>
        <end position="22"/>
    </location>
</feature>
<evidence type="ECO:0000313" key="2">
    <source>
        <dbReference type="EMBL" id="EEE60660.1"/>
    </source>
</evidence>
<reference evidence="2" key="2">
    <citation type="submission" date="2008-12" db="EMBL/GenBank/DDBJ databases">
        <title>Improved gene annotation of the rice (Oryza sativa) genomes.</title>
        <authorList>
            <person name="Wang J."/>
            <person name="Li R."/>
            <person name="Fan W."/>
            <person name="Huang Q."/>
            <person name="Zhang J."/>
            <person name="Zhou Y."/>
            <person name="Hu Y."/>
            <person name="Zi S."/>
            <person name="Li J."/>
            <person name="Ni P."/>
            <person name="Zheng H."/>
            <person name="Zhang Y."/>
            <person name="Zhao M."/>
            <person name="Hao Q."/>
            <person name="McDermott J."/>
            <person name="Samudrala R."/>
            <person name="Kristiansen K."/>
            <person name="Wong G.K.-S."/>
        </authorList>
    </citation>
    <scope>NUCLEOTIDE SEQUENCE</scope>
</reference>
<evidence type="ECO:0008006" key="3">
    <source>
        <dbReference type="Google" id="ProtNLM"/>
    </source>
</evidence>
<accession>B9FE77</accession>
<dbReference type="Proteomes" id="UP000007752">
    <property type="component" value="Chromosome 4"/>
</dbReference>
<gene>
    <name evidence="2" type="ORF">OsJ_14112</name>
</gene>
<dbReference type="AlphaFoldDB" id="B9FE77"/>
<feature type="compositionally biased region" description="Polar residues" evidence="1">
    <location>
        <begin position="178"/>
        <end position="187"/>
    </location>
</feature>
<sequence>MTAPSTTAIPPPPTSTPAPAAQLPPEILALLARLSITTTPAAPTQDATAQPPALDAAAPPPALDAEAVANLHSQAVAVLNVKALVPVTLDLDANNYSRWQGLFLVALGKYALTDHVFSDVPRPDHADWTQMDCVVLSWLYGSISSTLMQEVLSPTATACSVWHRLHHGSTRPGPRPTTRGQGASTCGRSRPPWRAA</sequence>
<protein>
    <recommendedName>
        <fullName evidence="3">Retrotransposon Copia-like N-terminal domain-containing protein</fullName>
    </recommendedName>
</protein>
<dbReference type="PANTHER" id="PTHR47481:SF10">
    <property type="entry name" value="COPIA-LIKE POLYPROTEIN_RETROTRANSPOSON"/>
    <property type="match status" value="1"/>
</dbReference>
<dbReference type="EMBL" id="CM000141">
    <property type="protein sequence ID" value="EEE60660.1"/>
    <property type="molecule type" value="Genomic_DNA"/>
</dbReference>
<organism evidence="2">
    <name type="scientific">Oryza sativa subsp. japonica</name>
    <name type="common">Rice</name>
    <dbReference type="NCBI Taxonomy" id="39947"/>
    <lineage>
        <taxon>Eukaryota</taxon>
        <taxon>Viridiplantae</taxon>
        <taxon>Streptophyta</taxon>
        <taxon>Embryophyta</taxon>
        <taxon>Tracheophyta</taxon>
        <taxon>Spermatophyta</taxon>
        <taxon>Magnoliopsida</taxon>
        <taxon>Liliopsida</taxon>
        <taxon>Poales</taxon>
        <taxon>Poaceae</taxon>
        <taxon>BOP clade</taxon>
        <taxon>Oryzoideae</taxon>
        <taxon>Oryzeae</taxon>
        <taxon>Oryzinae</taxon>
        <taxon>Oryza</taxon>
        <taxon>Oryza sativa</taxon>
    </lineage>
</organism>
<evidence type="ECO:0000256" key="1">
    <source>
        <dbReference type="SAM" id="MobiDB-lite"/>
    </source>
</evidence>
<proteinExistence type="predicted"/>
<dbReference type="PANTHER" id="PTHR47481">
    <property type="match status" value="1"/>
</dbReference>
<name>B9FE77_ORYSJ</name>
<feature type="region of interest" description="Disordered" evidence="1">
    <location>
        <begin position="166"/>
        <end position="196"/>
    </location>
</feature>